<gene>
    <name evidence="3" type="ORF">DP939_15565</name>
</gene>
<comment type="caution">
    <text evidence="3">The sequence shown here is derived from an EMBL/GenBank/DDBJ whole genome shotgun (WGS) entry which is preliminary data.</text>
</comment>
<keyword evidence="2" id="KW-0812">Transmembrane</keyword>
<dbReference type="EMBL" id="QMEY01000005">
    <property type="protein sequence ID" value="RBQ19346.1"/>
    <property type="molecule type" value="Genomic_DNA"/>
</dbReference>
<dbReference type="OrthoDB" id="3854538at2"/>
<feature type="region of interest" description="Disordered" evidence="1">
    <location>
        <begin position="50"/>
        <end position="73"/>
    </location>
</feature>
<accession>A0A366LZF5</accession>
<feature type="transmembrane region" description="Helical" evidence="2">
    <location>
        <begin position="105"/>
        <end position="124"/>
    </location>
</feature>
<sequence>MPENTLPRDEMRATIEARRDLGPDYDSALVESFLDKVDDAIAARIHNELDARMGPPPAPMPPPPHVPYAPYPEPPRGRNSQMWLALGTLALGIPLGAIGAGTAGFFGFALVLMAIVLVNVMANLPRR</sequence>
<feature type="compositionally biased region" description="Pro residues" evidence="1">
    <location>
        <begin position="54"/>
        <end position="73"/>
    </location>
</feature>
<evidence type="ECO:0000313" key="4">
    <source>
        <dbReference type="Proteomes" id="UP000253303"/>
    </source>
</evidence>
<evidence type="ECO:0000256" key="2">
    <source>
        <dbReference type="SAM" id="Phobius"/>
    </source>
</evidence>
<keyword evidence="2" id="KW-0472">Membrane</keyword>
<dbReference type="Proteomes" id="UP000253303">
    <property type="component" value="Unassembled WGS sequence"/>
</dbReference>
<protein>
    <submittedName>
        <fullName evidence="3">Uncharacterized protein</fullName>
    </submittedName>
</protein>
<keyword evidence="4" id="KW-1185">Reference proteome</keyword>
<dbReference type="RefSeq" id="WP_113981405.1">
    <property type="nucleotide sequence ID" value="NZ_QMEY01000005.1"/>
</dbReference>
<dbReference type="AlphaFoldDB" id="A0A366LZF5"/>
<evidence type="ECO:0000256" key="1">
    <source>
        <dbReference type="SAM" id="MobiDB-lite"/>
    </source>
</evidence>
<evidence type="ECO:0000313" key="3">
    <source>
        <dbReference type="EMBL" id="RBQ19346.1"/>
    </source>
</evidence>
<name>A0A366LZF5_9ACTN</name>
<proteinExistence type="predicted"/>
<reference evidence="3 4" key="1">
    <citation type="submission" date="2018-06" db="EMBL/GenBank/DDBJ databases">
        <title>Sphaerisporangium craniellae sp. nov., isolated from a marine sponge in the South China Sea.</title>
        <authorList>
            <person name="Li L."/>
        </authorList>
    </citation>
    <scope>NUCLEOTIDE SEQUENCE [LARGE SCALE GENOMIC DNA]</scope>
    <source>
        <strain evidence="3 4">LHW63015</strain>
    </source>
</reference>
<organism evidence="3 4">
    <name type="scientific">Spongiactinospora rosea</name>
    <dbReference type="NCBI Taxonomy" id="2248750"/>
    <lineage>
        <taxon>Bacteria</taxon>
        <taxon>Bacillati</taxon>
        <taxon>Actinomycetota</taxon>
        <taxon>Actinomycetes</taxon>
        <taxon>Streptosporangiales</taxon>
        <taxon>Streptosporangiaceae</taxon>
        <taxon>Spongiactinospora</taxon>
    </lineage>
</organism>
<keyword evidence="2" id="KW-1133">Transmembrane helix</keyword>